<name>A0A438CF08_VITVI</name>
<gene>
    <name evidence="1" type="ORF">CK203_114434</name>
</gene>
<comment type="caution">
    <text evidence="1">The sequence shown here is derived from an EMBL/GenBank/DDBJ whole genome shotgun (WGS) entry which is preliminary data.</text>
</comment>
<evidence type="ECO:0000313" key="1">
    <source>
        <dbReference type="EMBL" id="RVW21775.1"/>
    </source>
</evidence>
<organism evidence="1 2">
    <name type="scientific">Vitis vinifera</name>
    <name type="common">Grape</name>
    <dbReference type="NCBI Taxonomy" id="29760"/>
    <lineage>
        <taxon>Eukaryota</taxon>
        <taxon>Viridiplantae</taxon>
        <taxon>Streptophyta</taxon>
        <taxon>Embryophyta</taxon>
        <taxon>Tracheophyta</taxon>
        <taxon>Spermatophyta</taxon>
        <taxon>Magnoliopsida</taxon>
        <taxon>eudicotyledons</taxon>
        <taxon>Gunneridae</taxon>
        <taxon>Pentapetalae</taxon>
        <taxon>rosids</taxon>
        <taxon>Vitales</taxon>
        <taxon>Vitaceae</taxon>
        <taxon>Viteae</taxon>
        <taxon>Vitis</taxon>
    </lineage>
</organism>
<dbReference type="AlphaFoldDB" id="A0A438CF08"/>
<reference evidence="1 2" key="1">
    <citation type="journal article" date="2018" name="PLoS Genet.">
        <title>Population sequencing reveals clonal diversity and ancestral inbreeding in the grapevine cultivar Chardonnay.</title>
        <authorList>
            <person name="Roach M.J."/>
            <person name="Johnson D.L."/>
            <person name="Bohlmann J."/>
            <person name="van Vuuren H.J."/>
            <person name="Jones S.J."/>
            <person name="Pretorius I.S."/>
            <person name="Schmidt S.A."/>
            <person name="Borneman A.R."/>
        </authorList>
    </citation>
    <scope>NUCLEOTIDE SEQUENCE [LARGE SCALE GENOMIC DNA]</scope>
    <source>
        <strain evidence="2">cv. Chardonnay</strain>
        <tissue evidence="1">Leaf</tissue>
    </source>
</reference>
<dbReference type="EMBL" id="QGNW01002269">
    <property type="protein sequence ID" value="RVW21775.1"/>
    <property type="molecule type" value="Genomic_DNA"/>
</dbReference>
<proteinExistence type="predicted"/>
<protein>
    <submittedName>
        <fullName evidence="1">Uncharacterized protein</fullName>
    </submittedName>
</protein>
<accession>A0A438CF08</accession>
<dbReference type="Proteomes" id="UP000288805">
    <property type="component" value="Unassembled WGS sequence"/>
</dbReference>
<dbReference type="PANTHER" id="PTHR33240">
    <property type="entry name" value="OS08G0508500 PROTEIN"/>
    <property type="match status" value="1"/>
</dbReference>
<dbReference type="PANTHER" id="PTHR33240:SF15">
    <property type="entry name" value="GAG-PRO-LIKE PROTEIN"/>
    <property type="match status" value="1"/>
</dbReference>
<evidence type="ECO:0000313" key="2">
    <source>
        <dbReference type="Proteomes" id="UP000288805"/>
    </source>
</evidence>
<sequence>MHPVDSTITFASWVLQSHKDALVLTLGISGFDVRRVLVDPSSSVDLLQMFNGATTTSQGDVVLLVQVGLVTLNVQFSMVEDLSHSNAIMGRALLHKMKIVPSTYHPMVSYLTEEGQIDLLGS</sequence>